<evidence type="ECO:0000313" key="2">
    <source>
        <dbReference type="Proteomes" id="UP000073492"/>
    </source>
</evidence>
<dbReference type="EMBL" id="LFZO01000043">
    <property type="protein sequence ID" value="KXT16160.1"/>
    <property type="molecule type" value="Genomic_DNA"/>
</dbReference>
<dbReference type="OrthoDB" id="4502478at2759"/>
<protein>
    <submittedName>
        <fullName evidence="1">Uncharacterized protein</fullName>
    </submittedName>
</protein>
<reference evidence="1 2" key="1">
    <citation type="submission" date="2015-07" db="EMBL/GenBank/DDBJ databases">
        <title>Comparative genomics of the Sigatoka disease complex on banana suggests a link between parallel evolutionary changes in Pseudocercospora fijiensis and Pseudocercospora eumusae and increased virulence on the banana host.</title>
        <authorList>
            <person name="Chang T.-C."/>
            <person name="Salvucci A."/>
            <person name="Crous P.W."/>
            <person name="Stergiopoulos I."/>
        </authorList>
    </citation>
    <scope>NUCLEOTIDE SEQUENCE [LARGE SCALE GENOMIC DNA]</scope>
    <source>
        <strain evidence="1 2">CBS 116634</strain>
    </source>
</reference>
<comment type="caution">
    <text evidence="1">The sequence shown here is derived from an EMBL/GenBank/DDBJ whole genome shotgun (WGS) entry which is preliminary data.</text>
</comment>
<organism evidence="1 2">
    <name type="scientific">Pseudocercospora musae</name>
    <dbReference type="NCBI Taxonomy" id="113226"/>
    <lineage>
        <taxon>Eukaryota</taxon>
        <taxon>Fungi</taxon>
        <taxon>Dikarya</taxon>
        <taxon>Ascomycota</taxon>
        <taxon>Pezizomycotina</taxon>
        <taxon>Dothideomycetes</taxon>
        <taxon>Dothideomycetidae</taxon>
        <taxon>Mycosphaerellales</taxon>
        <taxon>Mycosphaerellaceae</taxon>
        <taxon>Pseudocercospora</taxon>
    </lineage>
</organism>
<evidence type="ECO:0000313" key="1">
    <source>
        <dbReference type="EMBL" id="KXT16160.1"/>
    </source>
</evidence>
<gene>
    <name evidence="1" type="ORF">AC579_894</name>
</gene>
<keyword evidence="2" id="KW-1185">Reference proteome</keyword>
<name>A0A139IND4_9PEZI</name>
<dbReference type="Proteomes" id="UP000073492">
    <property type="component" value="Unassembled WGS sequence"/>
</dbReference>
<accession>A0A139IND4</accession>
<proteinExistence type="predicted"/>
<dbReference type="AlphaFoldDB" id="A0A139IND4"/>
<sequence length="254" mass="28762">MLRQTTQQRYLRGPQPSPVEILGLLPRLKTARQDSHVFSLPLNRSNDKNGACRSAIASQRLEGEVAQASRSRYDQCRASTDVQSHEGDATATRPSMLVLHKSNPEQLEASEGRRRIIAILAAHKQQSEGVTIYSTSQIDESIMDAEVRHIYENAQAVTRPLYELGQDSAQPENPNWIIRWMLWHVFRYRDGRQKTRSDSTSAALTVRAFTANELELGDNEVPEVESDSVASSFRQYFDPVRDRLVGRQATPETR</sequence>